<dbReference type="AlphaFoldDB" id="A0A1Q2MBD3"/>
<sequence length="313" mass="36205">MQKKNKNTNLIGNCPLFWQMKLIFITLLLGMLWGCHLGDTPIPQETFTTCDMYHYQPLCKPTFEVVGILEEKHSRPLMQLYTLGYKKVDLLWKVDNIKRYSSNDIIIESDTFLKDDSSSRPSFDMVKIPEDKLPNNKSYPWLRYRNAIDQREVIVDTQTYEKDGLTYTTSQTETENYLRSDGYFYIKTICCLNPLVVIISEGTILHFPTSQLININQNDENLPFLREAIIEKRTNHIYPSNIEMANGIILKNGYAYGTRIPYAESPQWFSPDMNIPPTPVKIDDEEIGHISVPWGELLMTREGDGWVVSAKAK</sequence>
<dbReference type="EMBL" id="CP019646">
    <property type="protein sequence ID" value="AQQ69970.1"/>
    <property type="molecule type" value="Genomic_DNA"/>
</dbReference>
<accession>A0A1Q2MBD3</accession>
<evidence type="ECO:0000313" key="2">
    <source>
        <dbReference type="Proteomes" id="UP000188181"/>
    </source>
</evidence>
<reference evidence="2" key="1">
    <citation type="submission" date="2017-02" db="EMBL/GenBank/DDBJ databases">
        <title>Comparative genomics and description of representatives of a novel lineage of planctomycetes thriving in anoxic sediments.</title>
        <authorList>
            <person name="Spring S."/>
            <person name="Bunk B."/>
            <person name="Sproer C."/>
        </authorList>
    </citation>
    <scope>NUCLEOTIDE SEQUENCE [LARGE SCALE GENOMIC DNA]</scope>
    <source>
        <strain evidence="2">SM-Chi-D1</strain>
    </source>
</reference>
<dbReference type="KEGG" id="pbas:SMSP2_00305"/>
<keyword evidence="2" id="KW-1185">Reference proteome</keyword>
<proteinExistence type="predicted"/>
<dbReference type="Proteomes" id="UP000188181">
    <property type="component" value="Chromosome"/>
</dbReference>
<gene>
    <name evidence="1" type="ORF">SMSP2_00305</name>
</gene>
<evidence type="ECO:0000313" key="1">
    <source>
        <dbReference type="EMBL" id="AQQ69970.1"/>
    </source>
</evidence>
<name>A0A1Q2MBD3_9BACT</name>
<organism evidence="1 2">
    <name type="scientific">Limihaloglobus sulfuriphilus</name>
    <dbReference type="NCBI Taxonomy" id="1851148"/>
    <lineage>
        <taxon>Bacteria</taxon>
        <taxon>Pseudomonadati</taxon>
        <taxon>Planctomycetota</taxon>
        <taxon>Phycisphaerae</taxon>
        <taxon>Sedimentisphaerales</taxon>
        <taxon>Sedimentisphaeraceae</taxon>
        <taxon>Limihaloglobus</taxon>
    </lineage>
</organism>
<protein>
    <submittedName>
        <fullName evidence="1">Uncharacterized protein</fullName>
    </submittedName>
</protein>